<evidence type="ECO:0000256" key="3">
    <source>
        <dbReference type="ARBA" id="ARBA00023136"/>
    </source>
</evidence>
<evidence type="ECO:0000256" key="2">
    <source>
        <dbReference type="ARBA" id="ARBA00022989"/>
    </source>
</evidence>
<feature type="transmembrane region" description="Helical" evidence="4">
    <location>
        <begin position="363"/>
        <end position="389"/>
    </location>
</feature>
<keyword evidence="3 4" id="KW-0472">Membrane</keyword>
<dbReference type="PANTHER" id="PTHR23539">
    <property type="entry name" value="MFS TRANSPORTER"/>
    <property type="match status" value="1"/>
</dbReference>
<dbReference type="Pfam" id="PF07690">
    <property type="entry name" value="MFS_1"/>
    <property type="match status" value="1"/>
</dbReference>
<dbReference type="Proteomes" id="UP000198804">
    <property type="component" value="Unassembled WGS sequence"/>
</dbReference>
<feature type="domain" description="Major facilitator superfamily (MFS) profile" evidence="5">
    <location>
        <begin position="212"/>
        <end position="416"/>
    </location>
</feature>
<feature type="transmembrane region" description="Helical" evidence="4">
    <location>
        <begin position="246"/>
        <end position="267"/>
    </location>
</feature>
<evidence type="ECO:0000313" key="6">
    <source>
        <dbReference type="EMBL" id="SFL40951.1"/>
    </source>
</evidence>
<gene>
    <name evidence="6" type="ORF">SAMN04488125_11492</name>
</gene>
<proteinExistence type="predicted"/>
<organism evidence="6 7">
    <name type="scientific">Methylorubrum salsuginis</name>
    <dbReference type="NCBI Taxonomy" id="414703"/>
    <lineage>
        <taxon>Bacteria</taxon>
        <taxon>Pseudomonadati</taxon>
        <taxon>Pseudomonadota</taxon>
        <taxon>Alphaproteobacteria</taxon>
        <taxon>Hyphomicrobiales</taxon>
        <taxon>Methylobacteriaceae</taxon>
        <taxon>Methylorubrum</taxon>
    </lineage>
</organism>
<dbReference type="InterPro" id="IPR011701">
    <property type="entry name" value="MFS"/>
</dbReference>
<dbReference type="OrthoDB" id="9812574at2"/>
<name>A0A1I4HHF3_9HYPH</name>
<feature type="transmembrane region" description="Helical" evidence="4">
    <location>
        <begin position="40"/>
        <end position="62"/>
    </location>
</feature>
<evidence type="ECO:0000256" key="4">
    <source>
        <dbReference type="SAM" id="Phobius"/>
    </source>
</evidence>
<dbReference type="RefSeq" id="WP_091948749.1">
    <property type="nucleotide sequence ID" value="NZ_FOSV01000014.1"/>
</dbReference>
<feature type="transmembrane region" description="Helical" evidence="4">
    <location>
        <begin position="303"/>
        <end position="326"/>
    </location>
</feature>
<protein>
    <submittedName>
        <fullName evidence="6">Predicted arabinose efflux permease, MFS family</fullName>
    </submittedName>
</protein>
<dbReference type="SUPFAM" id="SSF103473">
    <property type="entry name" value="MFS general substrate transporter"/>
    <property type="match status" value="1"/>
</dbReference>
<keyword evidence="1 4" id="KW-0812">Transmembrane</keyword>
<accession>A0A1I4HHF3</accession>
<dbReference type="InterPro" id="IPR020846">
    <property type="entry name" value="MFS_dom"/>
</dbReference>
<keyword evidence="7" id="KW-1185">Reference proteome</keyword>
<reference evidence="7" key="1">
    <citation type="submission" date="2016-10" db="EMBL/GenBank/DDBJ databases">
        <authorList>
            <person name="Varghese N."/>
            <person name="Submissions S."/>
        </authorList>
    </citation>
    <scope>NUCLEOTIDE SEQUENCE [LARGE SCALE GENOMIC DNA]</scope>
    <source>
        <strain evidence="7">CGMCC 1.6474</strain>
    </source>
</reference>
<dbReference type="EMBL" id="FOSV01000014">
    <property type="protein sequence ID" value="SFL40951.1"/>
    <property type="molecule type" value="Genomic_DNA"/>
</dbReference>
<dbReference type="STRING" id="414703.SAMN04488125_11492"/>
<dbReference type="GO" id="GO:0022857">
    <property type="term" value="F:transmembrane transporter activity"/>
    <property type="evidence" value="ECO:0007669"/>
    <property type="project" value="InterPro"/>
</dbReference>
<evidence type="ECO:0000313" key="7">
    <source>
        <dbReference type="Proteomes" id="UP000198804"/>
    </source>
</evidence>
<feature type="transmembrane region" description="Helical" evidence="4">
    <location>
        <begin position="159"/>
        <end position="178"/>
    </location>
</feature>
<dbReference type="PANTHER" id="PTHR23539:SF1">
    <property type="entry name" value="MAJOR FACILITATOR SUPERFAMILY (MFS) PROFILE DOMAIN-CONTAINING PROTEIN"/>
    <property type="match status" value="1"/>
</dbReference>
<keyword evidence="2 4" id="KW-1133">Transmembrane helix</keyword>
<feature type="transmembrane region" description="Helical" evidence="4">
    <location>
        <begin position="95"/>
        <end position="122"/>
    </location>
</feature>
<dbReference type="Gene3D" id="1.20.1250.20">
    <property type="entry name" value="MFS general substrate transporter like domains"/>
    <property type="match status" value="2"/>
</dbReference>
<feature type="transmembrane region" description="Helical" evidence="4">
    <location>
        <begin position="279"/>
        <end position="297"/>
    </location>
</feature>
<dbReference type="InterPro" id="IPR036259">
    <property type="entry name" value="MFS_trans_sf"/>
</dbReference>
<feature type="transmembrane region" description="Helical" evidence="4">
    <location>
        <begin position="213"/>
        <end position="234"/>
    </location>
</feature>
<dbReference type="AlphaFoldDB" id="A0A1I4HHF3"/>
<feature type="transmembrane region" description="Helical" evidence="4">
    <location>
        <begin position="134"/>
        <end position="153"/>
    </location>
</feature>
<dbReference type="PROSITE" id="PS50850">
    <property type="entry name" value="MFS"/>
    <property type="match status" value="1"/>
</dbReference>
<feature type="transmembrane region" description="Helical" evidence="4">
    <location>
        <begin position="69"/>
        <end position="89"/>
    </location>
</feature>
<evidence type="ECO:0000256" key="1">
    <source>
        <dbReference type="ARBA" id="ARBA00022692"/>
    </source>
</evidence>
<sequence>MAPTTHLALINVFIGDIQGGLGPFLGTWLAQQRQWSPSEIGLVTTLVGGGALLLSGPFGALVDRIERPRLLVVLSCAAILAGTLLLLPAQGFVPVLAAQFLAAAGGTLLLLAVTALTLGVVGKEAFPRQQGRNQAFNHVGILIAAGLITLGTARFGPAVAFWVLGAMAAAAIAATLAMPADAWNCRRSFGWKEEDEKAPDRSPYRQIFSDTRLLVLAVALALFQLGNGGMLSLLGQKLVHTTADPVAWTARYVMVAQLVMVPVALMAGSLADRSGRRQLLIAACLALPVRAAISAFVDDPYWLILAEVLDGVSSGIIGVAVPVVVADLTWGTGRTQTVLGFVNAVQGAGGALSAWYGGLAQGWFGWTGSFLALGAAGVAALALVWWLAATTEESRAQRRHARKAERRKARTAESAA</sequence>
<feature type="transmembrane region" description="Helical" evidence="4">
    <location>
        <begin position="338"/>
        <end position="357"/>
    </location>
</feature>
<evidence type="ECO:0000259" key="5">
    <source>
        <dbReference type="PROSITE" id="PS50850"/>
    </source>
</evidence>